<dbReference type="CDD" id="cd04301">
    <property type="entry name" value="NAT_SF"/>
    <property type="match status" value="1"/>
</dbReference>
<keyword evidence="3" id="KW-0808">Transferase</keyword>
<organism evidence="3 4">
    <name type="scientific">Sphingomonas naphthae</name>
    <dbReference type="NCBI Taxonomy" id="1813468"/>
    <lineage>
        <taxon>Bacteria</taxon>
        <taxon>Pseudomonadati</taxon>
        <taxon>Pseudomonadota</taxon>
        <taxon>Alphaproteobacteria</taxon>
        <taxon>Sphingomonadales</taxon>
        <taxon>Sphingomonadaceae</taxon>
        <taxon>Sphingomonas</taxon>
    </lineage>
</organism>
<dbReference type="SUPFAM" id="SSF55729">
    <property type="entry name" value="Acyl-CoA N-acyltransferases (Nat)"/>
    <property type="match status" value="1"/>
</dbReference>
<evidence type="ECO:0000259" key="2">
    <source>
        <dbReference type="PROSITE" id="PS51186"/>
    </source>
</evidence>
<dbReference type="GO" id="GO:0016746">
    <property type="term" value="F:acyltransferase activity"/>
    <property type="evidence" value="ECO:0007669"/>
    <property type="project" value="UniProtKB-KW"/>
</dbReference>
<name>A0ABY7TFD7_9SPHN</name>
<sequence>MRHEPQVNAGIDGFKKLAFSARMKRLMESVRATPHVRAATVAEAKAAMAVARGVLPGLMDDATLERLLAHNPDILPIVSGAGIPAGKTVFNGLIPLTEAGAQAIVSGGFRGSDPDLAHVCRPGETPAAIYAALVFTPAAFGPAMKALTFWIGRMAPQGCALFTRVTTGHTNKLVPAMGFLRADTLYPGAPADLLVVLPESGTAAAALDEKTMPAAAPALPAPRPARRLSVRVARNMEDVMKVFTVRAATYMSEQYCPYDEEFDGNDFCAMHLLGEVDGEVAGCLRMRFFGGFVKIERLAVRSHFRSTKLAFRLVREGIEICRQKGYRQAYGHSRADLTRFWGVFGFREIAGSSRFSFSDVDYVEMRADLEPLAEAVAIGVDPFVIIRPEGRWSEPGPLDRSSQRGSAASVAGQIRTIGGGRAQ</sequence>
<keyword evidence="3" id="KW-0012">Acyltransferase</keyword>
<feature type="region of interest" description="Disordered" evidence="1">
    <location>
        <begin position="394"/>
        <end position="423"/>
    </location>
</feature>
<dbReference type="InterPro" id="IPR000182">
    <property type="entry name" value="GNAT_dom"/>
</dbReference>
<accession>A0ABY7TFD7</accession>
<proteinExistence type="predicted"/>
<dbReference type="Pfam" id="PF00583">
    <property type="entry name" value="Acetyltransf_1"/>
    <property type="match status" value="1"/>
</dbReference>
<keyword evidence="4" id="KW-1185">Reference proteome</keyword>
<dbReference type="EMBL" id="CP117411">
    <property type="protein sequence ID" value="WCT71928.1"/>
    <property type="molecule type" value="Genomic_DNA"/>
</dbReference>
<evidence type="ECO:0000313" key="3">
    <source>
        <dbReference type="EMBL" id="WCT71928.1"/>
    </source>
</evidence>
<dbReference type="EC" id="2.3.1.-" evidence="3"/>
<dbReference type="RefSeq" id="WP_273685875.1">
    <property type="nucleotide sequence ID" value="NZ_CP117411.1"/>
</dbReference>
<feature type="domain" description="N-acetyltransferase" evidence="2">
    <location>
        <begin position="228"/>
        <end position="370"/>
    </location>
</feature>
<dbReference type="InterPro" id="IPR016181">
    <property type="entry name" value="Acyl_CoA_acyltransferase"/>
</dbReference>
<dbReference type="Proteomes" id="UP001220395">
    <property type="component" value="Chromosome"/>
</dbReference>
<reference evidence="3 4" key="1">
    <citation type="submission" date="2023-02" db="EMBL/GenBank/DDBJ databases">
        <title>Genome sequence of Sphingomonas naphthae.</title>
        <authorList>
            <person name="Kim S."/>
            <person name="Heo J."/>
            <person name="Kwon S.-W."/>
        </authorList>
    </citation>
    <scope>NUCLEOTIDE SEQUENCE [LARGE SCALE GENOMIC DNA]</scope>
    <source>
        <strain evidence="3 4">KACC 18716</strain>
    </source>
</reference>
<evidence type="ECO:0000256" key="1">
    <source>
        <dbReference type="SAM" id="MobiDB-lite"/>
    </source>
</evidence>
<dbReference type="Gene3D" id="3.40.630.30">
    <property type="match status" value="1"/>
</dbReference>
<protein>
    <submittedName>
        <fullName evidence="3">GNAT family N-acetyltransferase</fullName>
        <ecNumber evidence="3">2.3.1.-</ecNumber>
    </submittedName>
</protein>
<evidence type="ECO:0000313" key="4">
    <source>
        <dbReference type="Proteomes" id="UP001220395"/>
    </source>
</evidence>
<gene>
    <name evidence="3" type="ORF">PQ455_09705</name>
</gene>
<dbReference type="PROSITE" id="PS51186">
    <property type="entry name" value="GNAT"/>
    <property type="match status" value="1"/>
</dbReference>